<dbReference type="InterPro" id="IPR052880">
    <property type="entry name" value="NRL-Serpentine_Class_Gamma"/>
</dbReference>
<reference evidence="8" key="1">
    <citation type="submission" date="2011-07" db="EMBL/GenBank/DDBJ databases">
        <authorList>
            <consortium name="Caenorhabditis brenneri Sequencing and Analysis Consortium"/>
            <person name="Wilson R.K."/>
        </authorList>
    </citation>
    <scope>NUCLEOTIDE SEQUENCE [LARGE SCALE GENOMIC DNA]</scope>
    <source>
        <strain evidence="8">PB2801</strain>
    </source>
</reference>
<dbReference type="eggNOG" id="ENOG502TGR7">
    <property type="taxonomic scope" value="Eukaryota"/>
</dbReference>
<dbReference type="GO" id="GO:0007606">
    <property type="term" value="P:sensory perception of chemical stimulus"/>
    <property type="evidence" value="ECO:0007669"/>
    <property type="project" value="UniProtKB-UniRule"/>
</dbReference>
<comment type="subcellular location">
    <subcellularLocation>
        <location evidence="1">Membrane</location>
        <topology evidence="1">Multi-pass membrane protein</topology>
    </subcellularLocation>
</comment>
<dbReference type="PANTHER" id="PTHR31114:SF4">
    <property type="entry name" value="SERPENTINE RECEPTOR CLASS GAMMA-RELATED"/>
    <property type="match status" value="1"/>
</dbReference>
<keyword evidence="3 6" id="KW-0812">Transmembrane</keyword>
<protein>
    <recommendedName>
        <fullName evidence="6">Serpentine receptor class gamma</fullName>
    </recommendedName>
</protein>
<evidence type="ECO:0000313" key="8">
    <source>
        <dbReference type="Proteomes" id="UP000008068"/>
    </source>
</evidence>
<dbReference type="PANTHER" id="PTHR31114">
    <property type="entry name" value="SERPENTINE RECEPTOR CLASS GAMMA"/>
    <property type="match status" value="1"/>
</dbReference>
<proteinExistence type="inferred from homology"/>
<dbReference type="FunCoup" id="G0PHC9">
    <property type="interactions" value="6"/>
</dbReference>
<dbReference type="GO" id="GO:0004888">
    <property type="term" value="F:transmembrane signaling receptor activity"/>
    <property type="evidence" value="ECO:0007669"/>
    <property type="project" value="InterPro"/>
</dbReference>
<name>G0PHC9_CAEBE</name>
<evidence type="ECO:0000256" key="3">
    <source>
        <dbReference type="ARBA" id="ARBA00022692"/>
    </source>
</evidence>
<gene>
    <name evidence="7" type="ORF">CAEBREN_30339</name>
</gene>
<dbReference type="Proteomes" id="UP000008068">
    <property type="component" value="Unassembled WGS sequence"/>
</dbReference>
<dbReference type="HOGENOM" id="CLU_076972_1_0_1"/>
<evidence type="ECO:0000256" key="2">
    <source>
        <dbReference type="ARBA" id="ARBA00005692"/>
    </source>
</evidence>
<dbReference type="STRING" id="135651.G0PHC9"/>
<dbReference type="AlphaFoldDB" id="G0PHC9"/>
<dbReference type="Pfam" id="PF02118">
    <property type="entry name" value="Srg"/>
    <property type="match status" value="1"/>
</dbReference>
<feature type="transmembrane region" description="Helical" evidence="6">
    <location>
        <begin position="170"/>
        <end position="192"/>
    </location>
</feature>
<evidence type="ECO:0000256" key="1">
    <source>
        <dbReference type="ARBA" id="ARBA00004141"/>
    </source>
</evidence>
<dbReference type="InParanoid" id="G0PHC9"/>
<feature type="transmembrane region" description="Helical" evidence="6">
    <location>
        <begin position="244"/>
        <end position="263"/>
    </location>
</feature>
<feature type="transmembrane region" description="Helical" evidence="6">
    <location>
        <begin position="122"/>
        <end position="141"/>
    </location>
</feature>
<evidence type="ECO:0000256" key="4">
    <source>
        <dbReference type="ARBA" id="ARBA00022989"/>
    </source>
</evidence>
<dbReference type="GO" id="GO:0016020">
    <property type="term" value="C:membrane"/>
    <property type="evidence" value="ECO:0007669"/>
    <property type="project" value="UniProtKB-SubCell"/>
</dbReference>
<evidence type="ECO:0000256" key="6">
    <source>
        <dbReference type="RuleBase" id="RU280813"/>
    </source>
</evidence>
<keyword evidence="4 6" id="KW-1133">Transmembrane helix</keyword>
<dbReference type="OrthoDB" id="5864551at2759"/>
<dbReference type="InterPro" id="IPR000609">
    <property type="entry name" value="7TM_GPCR_serpentine_rcpt_Srg"/>
</dbReference>
<feature type="transmembrane region" description="Helical" evidence="6">
    <location>
        <begin position="213"/>
        <end position="232"/>
    </location>
</feature>
<organism evidence="8">
    <name type="scientific">Caenorhabditis brenneri</name>
    <name type="common">Nematode worm</name>
    <dbReference type="NCBI Taxonomy" id="135651"/>
    <lineage>
        <taxon>Eukaryota</taxon>
        <taxon>Metazoa</taxon>
        <taxon>Ecdysozoa</taxon>
        <taxon>Nematoda</taxon>
        <taxon>Chromadorea</taxon>
        <taxon>Rhabditida</taxon>
        <taxon>Rhabditina</taxon>
        <taxon>Rhabditomorpha</taxon>
        <taxon>Rhabditoidea</taxon>
        <taxon>Rhabditidae</taxon>
        <taxon>Peloderinae</taxon>
        <taxon>Caenorhabditis</taxon>
    </lineage>
</organism>
<comment type="similarity">
    <text evidence="2 6">Belongs to the nematode receptor-like protein srg family.</text>
</comment>
<feature type="transmembrane region" description="Helical" evidence="6">
    <location>
        <begin position="79"/>
        <end position="102"/>
    </location>
</feature>
<feature type="transmembrane region" description="Helical" evidence="6">
    <location>
        <begin position="36"/>
        <end position="55"/>
    </location>
</feature>
<evidence type="ECO:0000256" key="5">
    <source>
        <dbReference type="ARBA" id="ARBA00023136"/>
    </source>
</evidence>
<sequence>MLQTLPKVWLTYGAISALLMILLAILLSTHKKFSFSFYRIITMDLVLNLFCWINTWPNRMLFREDGVEYILPIYENFNVALYISYYIMNVFLHIQSFSSITVCIHRLSTAIYENSNMFWSKYFLLVYLIILVYSFLATQLLNLNKVEFDYQLRAFRPTLLTEEQRLENRLYLRFFIAGYLLVIIFIGSFTLYKVRKRLSNESSQHKSLLRKMSQITIAHTCIYALLLFWQIASPFLVYNNSVNVLMTVSDMITFSMAYILLIFDGNVRSAIRDKIPFTIMIRGRVSDFQSTHNDSSRVIVM</sequence>
<accession>G0PHC9</accession>
<feature type="transmembrane region" description="Helical" evidence="6">
    <location>
        <begin position="12"/>
        <end position="29"/>
    </location>
</feature>
<evidence type="ECO:0000313" key="7">
    <source>
        <dbReference type="EMBL" id="EGT56219.1"/>
    </source>
</evidence>
<keyword evidence="8" id="KW-1185">Reference proteome</keyword>
<keyword evidence="5 6" id="KW-0472">Membrane</keyword>
<dbReference type="EMBL" id="GL380473">
    <property type="protein sequence ID" value="EGT56219.1"/>
    <property type="molecule type" value="Genomic_DNA"/>
</dbReference>